<dbReference type="PANTHER" id="PTHR43766">
    <property type="entry name" value="TRYPTOPHAN--TRNA LIGASE, MITOCHONDRIAL"/>
    <property type="match status" value="1"/>
</dbReference>
<dbReference type="GO" id="GO:0006436">
    <property type="term" value="P:tryptophanyl-tRNA aminoacylation"/>
    <property type="evidence" value="ECO:0007669"/>
    <property type="project" value="UniProtKB-UniRule"/>
</dbReference>
<evidence type="ECO:0000256" key="8">
    <source>
        <dbReference type="ARBA" id="ARBA00049929"/>
    </source>
</evidence>
<dbReference type="GO" id="GO:0005829">
    <property type="term" value="C:cytosol"/>
    <property type="evidence" value="ECO:0007669"/>
    <property type="project" value="TreeGrafter"/>
</dbReference>
<evidence type="ECO:0000313" key="11">
    <source>
        <dbReference type="EMBL" id="OGZ05144.1"/>
    </source>
</evidence>
<comment type="catalytic activity">
    <reaction evidence="8">
        <text>tRNA(Trp) + L-tryptophan + ATP = L-tryptophyl-tRNA(Trp) + AMP + diphosphate + H(+)</text>
        <dbReference type="Rhea" id="RHEA:24080"/>
        <dbReference type="Rhea" id="RHEA-COMP:9671"/>
        <dbReference type="Rhea" id="RHEA-COMP:9705"/>
        <dbReference type="ChEBI" id="CHEBI:15378"/>
        <dbReference type="ChEBI" id="CHEBI:30616"/>
        <dbReference type="ChEBI" id="CHEBI:33019"/>
        <dbReference type="ChEBI" id="CHEBI:57912"/>
        <dbReference type="ChEBI" id="CHEBI:78442"/>
        <dbReference type="ChEBI" id="CHEBI:78535"/>
        <dbReference type="ChEBI" id="CHEBI:456215"/>
        <dbReference type="EC" id="6.1.1.2"/>
    </reaction>
</comment>
<dbReference type="InterPro" id="IPR050203">
    <property type="entry name" value="Trp-tRNA_synthetase"/>
</dbReference>
<dbReference type="Gene3D" id="1.10.240.10">
    <property type="entry name" value="Tyrosyl-Transfer RNA Synthetase"/>
    <property type="match status" value="1"/>
</dbReference>
<dbReference type="GO" id="GO:0005524">
    <property type="term" value="F:ATP binding"/>
    <property type="evidence" value="ECO:0007669"/>
    <property type="project" value="UniProtKB-KW"/>
</dbReference>
<evidence type="ECO:0000256" key="2">
    <source>
        <dbReference type="ARBA" id="ARBA00013161"/>
    </source>
</evidence>
<dbReference type="CDD" id="cd00806">
    <property type="entry name" value="TrpRS_core"/>
    <property type="match status" value="1"/>
</dbReference>
<keyword evidence="3 10" id="KW-0436">Ligase</keyword>
<dbReference type="InterPro" id="IPR014729">
    <property type="entry name" value="Rossmann-like_a/b/a_fold"/>
</dbReference>
<dbReference type="EMBL" id="MHLI01000015">
    <property type="protein sequence ID" value="OGZ05144.1"/>
    <property type="molecule type" value="Genomic_DNA"/>
</dbReference>
<evidence type="ECO:0000256" key="3">
    <source>
        <dbReference type="ARBA" id="ARBA00022598"/>
    </source>
</evidence>
<evidence type="ECO:0000256" key="6">
    <source>
        <dbReference type="ARBA" id="ARBA00022917"/>
    </source>
</evidence>
<keyword evidence="6 10" id="KW-0648">Protein biosynthesis</keyword>
<dbReference type="Gene3D" id="3.40.50.620">
    <property type="entry name" value="HUPs"/>
    <property type="match status" value="1"/>
</dbReference>
<dbReference type="NCBIfam" id="TIGR00233">
    <property type="entry name" value="trpS"/>
    <property type="match status" value="1"/>
</dbReference>
<comment type="caution">
    <text evidence="11">The sequence shown here is derived from an EMBL/GenBank/DDBJ whole genome shotgun (WGS) entry which is preliminary data.</text>
</comment>
<sequence length="347" mass="38797">MRNTEDRVLTGDRPTGKLHLGHFAGSIQNRLKIQNGELKFKNPIEQIFYMVADVQALTDNADNPEKVRSSVLEVALDNLACGMNPKKTTMFIQSQVPEIAELTIFFLNLVTVSRLKQNPTVKTEIKQKGFGENVPAGFLAYPVSQAADILTFKANLIPVGEDQKPVIEQANELGAKFNSMYGETFSYITPLLPPKNSPESRMPGIDGKAKMSKSLGNAIFLADSEKEIEQKVMQMYTDPSHIHLADPGEVKGNVVFTYLDVFDPKKKEVAELKKQYKKGGLGDVVLKKRLAAVLNEMLMPIRERREELARNPKHIMDILEAGTKEARHTAKATLAEVREHMKIDYFG</sequence>
<reference evidence="11 12" key="1">
    <citation type="journal article" date="2016" name="Nat. Commun.">
        <title>Thousands of microbial genomes shed light on interconnected biogeochemical processes in an aquifer system.</title>
        <authorList>
            <person name="Anantharaman K."/>
            <person name="Brown C.T."/>
            <person name="Hug L.A."/>
            <person name="Sharon I."/>
            <person name="Castelle C.J."/>
            <person name="Probst A.J."/>
            <person name="Thomas B.C."/>
            <person name="Singh A."/>
            <person name="Wilkins M.J."/>
            <person name="Karaoz U."/>
            <person name="Brodie E.L."/>
            <person name="Williams K.H."/>
            <person name="Hubbard S.S."/>
            <person name="Banfield J.F."/>
        </authorList>
    </citation>
    <scope>NUCLEOTIDE SEQUENCE [LARGE SCALE GENOMIC DNA]</scope>
</reference>
<gene>
    <name evidence="11" type="ORF">A2845_02385</name>
</gene>
<dbReference type="PRINTS" id="PR01039">
    <property type="entry name" value="TRNASYNTHTRP"/>
</dbReference>
<evidence type="ECO:0000256" key="1">
    <source>
        <dbReference type="ARBA" id="ARBA00005594"/>
    </source>
</evidence>
<comment type="similarity">
    <text evidence="1 10">Belongs to the class-I aminoacyl-tRNA synthetase family.</text>
</comment>
<organism evidence="11 12">
    <name type="scientific">Candidatus Lloydbacteria bacterium RIFCSPHIGHO2_01_FULL_49_22</name>
    <dbReference type="NCBI Taxonomy" id="1798658"/>
    <lineage>
        <taxon>Bacteria</taxon>
        <taxon>Candidatus Lloydiibacteriota</taxon>
    </lineage>
</organism>
<dbReference type="EC" id="6.1.1.2" evidence="2 9"/>
<protein>
    <recommendedName>
        <fullName evidence="2 9">Tryptophan--tRNA ligase</fullName>
        <ecNumber evidence="2 9">6.1.1.2</ecNumber>
    </recommendedName>
</protein>
<dbReference type="InterPro" id="IPR001412">
    <property type="entry name" value="aa-tRNA-synth_I_CS"/>
</dbReference>
<keyword evidence="7 10" id="KW-0030">Aminoacyl-tRNA synthetase</keyword>
<keyword evidence="5 10" id="KW-0067">ATP-binding</keyword>
<dbReference type="SUPFAM" id="SSF52374">
    <property type="entry name" value="Nucleotidylyl transferase"/>
    <property type="match status" value="1"/>
</dbReference>
<evidence type="ECO:0000256" key="5">
    <source>
        <dbReference type="ARBA" id="ARBA00022840"/>
    </source>
</evidence>
<dbReference type="InterPro" id="IPR002305">
    <property type="entry name" value="aa-tRNA-synth_Ic"/>
</dbReference>
<dbReference type="GO" id="GO:0004830">
    <property type="term" value="F:tryptophan-tRNA ligase activity"/>
    <property type="evidence" value="ECO:0007669"/>
    <property type="project" value="UniProtKB-UniRule"/>
</dbReference>
<evidence type="ECO:0000313" key="12">
    <source>
        <dbReference type="Proteomes" id="UP000177122"/>
    </source>
</evidence>
<keyword evidence="4 10" id="KW-0547">Nucleotide-binding</keyword>
<dbReference type="InterPro" id="IPR002306">
    <property type="entry name" value="Trp-tRNA-ligase"/>
</dbReference>
<dbReference type="AlphaFoldDB" id="A0A1G2CUV2"/>
<evidence type="ECO:0000256" key="7">
    <source>
        <dbReference type="ARBA" id="ARBA00023146"/>
    </source>
</evidence>
<dbReference type="Proteomes" id="UP000177122">
    <property type="component" value="Unassembled WGS sequence"/>
</dbReference>
<dbReference type="PROSITE" id="PS00178">
    <property type="entry name" value="AA_TRNA_LIGASE_I"/>
    <property type="match status" value="1"/>
</dbReference>
<evidence type="ECO:0000256" key="4">
    <source>
        <dbReference type="ARBA" id="ARBA00022741"/>
    </source>
</evidence>
<evidence type="ECO:0000256" key="9">
    <source>
        <dbReference type="NCBIfam" id="TIGR00233"/>
    </source>
</evidence>
<dbReference type="FunFam" id="1.10.240.10:FF:000005">
    <property type="entry name" value="Tryptophan--tRNA ligase"/>
    <property type="match status" value="1"/>
</dbReference>
<name>A0A1G2CUV2_9BACT</name>
<evidence type="ECO:0000256" key="10">
    <source>
        <dbReference type="RuleBase" id="RU363036"/>
    </source>
</evidence>
<proteinExistence type="inferred from homology"/>
<dbReference type="Pfam" id="PF00579">
    <property type="entry name" value="tRNA-synt_1b"/>
    <property type="match status" value="1"/>
</dbReference>
<accession>A0A1G2CUV2</accession>
<dbReference type="PANTHER" id="PTHR43766:SF1">
    <property type="entry name" value="TRYPTOPHAN--TRNA LIGASE, MITOCHONDRIAL"/>
    <property type="match status" value="1"/>
</dbReference>